<dbReference type="OMA" id="DWRYSIS"/>
<dbReference type="Gene3D" id="2.60.20.10">
    <property type="entry name" value="Crystallins"/>
    <property type="match status" value="1"/>
</dbReference>
<accession>D5GBW9</accession>
<dbReference type="InParanoid" id="D5GBW9"/>
<evidence type="ECO:0000313" key="3">
    <source>
        <dbReference type="Proteomes" id="UP000006911"/>
    </source>
</evidence>
<protein>
    <submittedName>
        <fullName evidence="2">(Perigord truffle) hypothetical protein</fullName>
    </submittedName>
</protein>
<reference evidence="2 3" key="1">
    <citation type="journal article" date="2010" name="Nature">
        <title>Perigord black truffle genome uncovers evolutionary origins and mechanisms of symbiosis.</title>
        <authorList>
            <person name="Martin F."/>
            <person name="Kohler A."/>
            <person name="Murat C."/>
            <person name="Balestrini R."/>
            <person name="Coutinho P.M."/>
            <person name="Jaillon O."/>
            <person name="Montanini B."/>
            <person name="Morin E."/>
            <person name="Noel B."/>
            <person name="Percudani R."/>
            <person name="Porcel B."/>
            <person name="Rubini A."/>
            <person name="Amicucci A."/>
            <person name="Amselem J."/>
            <person name="Anthouard V."/>
            <person name="Arcioni S."/>
            <person name="Artiguenave F."/>
            <person name="Aury J.M."/>
            <person name="Ballario P."/>
            <person name="Bolchi A."/>
            <person name="Brenna A."/>
            <person name="Brun A."/>
            <person name="Buee M."/>
            <person name="Cantarel B."/>
            <person name="Chevalier G."/>
            <person name="Couloux A."/>
            <person name="Da Silva C."/>
            <person name="Denoeud F."/>
            <person name="Duplessis S."/>
            <person name="Ghignone S."/>
            <person name="Hilselberger B."/>
            <person name="Iotti M."/>
            <person name="Marcais B."/>
            <person name="Mello A."/>
            <person name="Miranda M."/>
            <person name="Pacioni G."/>
            <person name="Quesneville H."/>
            <person name="Riccioni C."/>
            <person name="Ruotolo R."/>
            <person name="Splivallo R."/>
            <person name="Stocchi V."/>
            <person name="Tisserant E."/>
            <person name="Viscomi A.R."/>
            <person name="Zambonelli A."/>
            <person name="Zampieri E."/>
            <person name="Henrissat B."/>
            <person name="Lebrun M.H."/>
            <person name="Paolocci F."/>
            <person name="Bonfante P."/>
            <person name="Ottonello S."/>
            <person name="Wincker P."/>
        </authorList>
    </citation>
    <scope>NUCLEOTIDE SEQUENCE [LARGE SCALE GENOMIC DNA]</scope>
    <source>
        <strain evidence="2 3">Mel28</strain>
    </source>
</reference>
<keyword evidence="1" id="KW-0732">Signal</keyword>
<dbReference type="GeneID" id="9185404"/>
<dbReference type="EMBL" id="FN430097">
    <property type="protein sequence ID" value="CAZ81969.1"/>
    <property type="molecule type" value="Genomic_DNA"/>
</dbReference>
<dbReference type="Proteomes" id="UP000006911">
    <property type="component" value="Unassembled WGS sequence"/>
</dbReference>
<dbReference type="HOGENOM" id="CLU_1526275_0_0_1"/>
<dbReference type="KEGG" id="tml:GSTUM_00005622001"/>
<feature type="signal peptide" evidence="1">
    <location>
        <begin position="1"/>
        <end position="21"/>
    </location>
</feature>
<dbReference type="STRING" id="656061.D5GBW9"/>
<gene>
    <name evidence="2" type="ORF">GSTUM_00005622001</name>
</gene>
<sequence length="176" mass="18803">MQTKAFLSSLLVALLTAGVTATPTGVEARDIKSEHGWDGTISEFSKFASSVGETKPRPKGTVITPKENDVPVAATGMDARDLESLEKRTPGCVYVTKDSNFNGASGYLCIATNGGCTGWNNDWRYSISSFGPDPGTTCQIFTDPNCSGTASVAFGYPGYGNLGTWNDNMASFRCWW</sequence>
<keyword evidence="3" id="KW-1185">Reference proteome</keyword>
<dbReference type="AlphaFoldDB" id="D5GBW9"/>
<name>D5GBW9_TUBMM</name>
<organism evidence="2 3">
    <name type="scientific">Tuber melanosporum (strain Mel28)</name>
    <name type="common">Perigord black truffle</name>
    <dbReference type="NCBI Taxonomy" id="656061"/>
    <lineage>
        <taxon>Eukaryota</taxon>
        <taxon>Fungi</taxon>
        <taxon>Dikarya</taxon>
        <taxon>Ascomycota</taxon>
        <taxon>Pezizomycotina</taxon>
        <taxon>Pezizomycetes</taxon>
        <taxon>Pezizales</taxon>
        <taxon>Tuberaceae</taxon>
        <taxon>Tuber</taxon>
    </lineage>
</organism>
<dbReference type="eggNOG" id="ENOG502SEZR">
    <property type="taxonomic scope" value="Eukaryota"/>
</dbReference>
<proteinExistence type="predicted"/>
<evidence type="ECO:0000256" key="1">
    <source>
        <dbReference type="SAM" id="SignalP"/>
    </source>
</evidence>
<evidence type="ECO:0000313" key="2">
    <source>
        <dbReference type="EMBL" id="CAZ81969.1"/>
    </source>
</evidence>
<dbReference type="RefSeq" id="XP_002837778.1">
    <property type="nucleotide sequence ID" value="XM_002837732.1"/>
</dbReference>
<feature type="chain" id="PRO_5003072685" evidence="1">
    <location>
        <begin position="22"/>
        <end position="176"/>
    </location>
</feature>